<proteinExistence type="predicted"/>
<dbReference type="PROSITE" id="PS50181">
    <property type="entry name" value="FBOX"/>
    <property type="match status" value="1"/>
</dbReference>
<evidence type="ECO:0000313" key="2">
    <source>
        <dbReference type="EMBL" id="WOL07011.1"/>
    </source>
</evidence>
<dbReference type="Gene3D" id="1.20.1280.50">
    <property type="match status" value="1"/>
</dbReference>
<dbReference type="PANTHER" id="PTHR38926">
    <property type="entry name" value="F-BOX DOMAIN CONTAINING PROTEIN, EXPRESSED"/>
    <property type="match status" value="1"/>
</dbReference>
<dbReference type="EMBL" id="CP136894">
    <property type="protein sequence ID" value="WOL07011.1"/>
    <property type="molecule type" value="Genomic_DNA"/>
</dbReference>
<dbReference type="Pfam" id="PF12937">
    <property type="entry name" value="F-box-like"/>
    <property type="match status" value="1"/>
</dbReference>
<sequence length="287" mass="32765">MSSKVSSLAVTKEGRRRWEDLPSDCLIHIFRHLGLDDLTVSLPFVCRSWWRASLDPGCWSVLNFRPLDFRPWSHFSRSLASRYRLKTSPSFASFMRLAVHRSGGAAAELFFPSSLGVSLQGLAYASIKCPRLKTLALPDNLMLEDDLRVPEFMGRWKDLEKLEMETKPSSFLETVAEIGRHCGKFSRLKVRGLIGKEDARAIANWLPELKQLELNRSYLTKEEVAVIVSGCRKLERLSVRDCLGLQADEEVRRLAAGVEWFEHEGCRLLDEHGYESDESEEKPGFFN</sequence>
<dbReference type="AlphaFoldDB" id="A0AAQ3QBX4"/>
<evidence type="ECO:0000313" key="3">
    <source>
        <dbReference type="Proteomes" id="UP001327560"/>
    </source>
</evidence>
<evidence type="ECO:0000259" key="1">
    <source>
        <dbReference type="PROSITE" id="PS50181"/>
    </source>
</evidence>
<organism evidence="2 3">
    <name type="scientific">Canna indica</name>
    <name type="common">Indian-shot</name>
    <dbReference type="NCBI Taxonomy" id="4628"/>
    <lineage>
        <taxon>Eukaryota</taxon>
        <taxon>Viridiplantae</taxon>
        <taxon>Streptophyta</taxon>
        <taxon>Embryophyta</taxon>
        <taxon>Tracheophyta</taxon>
        <taxon>Spermatophyta</taxon>
        <taxon>Magnoliopsida</taxon>
        <taxon>Liliopsida</taxon>
        <taxon>Zingiberales</taxon>
        <taxon>Cannaceae</taxon>
        <taxon>Canna</taxon>
    </lineage>
</organism>
<feature type="domain" description="F-box" evidence="1">
    <location>
        <begin position="15"/>
        <end position="62"/>
    </location>
</feature>
<dbReference type="Gene3D" id="3.80.10.10">
    <property type="entry name" value="Ribonuclease Inhibitor"/>
    <property type="match status" value="1"/>
</dbReference>
<protein>
    <recommendedName>
        <fullName evidence="1">F-box domain-containing protein</fullName>
    </recommendedName>
</protein>
<dbReference type="InterPro" id="IPR036047">
    <property type="entry name" value="F-box-like_dom_sf"/>
</dbReference>
<dbReference type="PANTHER" id="PTHR38926:SF5">
    <property type="entry name" value="F-BOX AND LEUCINE-RICH REPEAT PROTEIN 6"/>
    <property type="match status" value="1"/>
</dbReference>
<gene>
    <name evidence="2" type="ORF">Cni_G15746</name>
</gene>
<dbReference type="Proteomes" id="UP001327560">
    <property type="component" value="Chromosome 5"/>
</dbReference>
<name>A0AAQ3QBX4_9LILI</name>
<dbReference type="InterPro" id="IPR001810">
    <property type="entry name" value="F-box_dom"/>
</dbReference>
<dbReference type="SUPFAM" id="SSF81383">
    <property type="entry name" value="F-box domain"/>
    <property type="match status" value="1"/>
</dbReference>
<accession>A0AAQ3QBX4</accession>
<reference evidence="2 3" key="1">
    <citation type="submission" date="2023-10" db="EMBL/GenBank/DDBJ databases">
        <title>Chromosome-scale genome assembly provides insights into flower coloration mechanisms of Canna indica.</title>
        <authorList>
            <person name="Li C."/>
        </authorList>
    </citation>
    <scope>NUCLEOTIDE SEQUENCE [LARGE SCALE GENOMIC DNA]</scope>
    <source>
        <tissue evidence="2">Flower</tissue>
    </source>
</reference>
<dbReference type="InterPro" id="IPR032675">
    <property type="entry name" value="LRR_dom_sf"/>
</dbReference>
<dbReference type="SUPFAM" id="SSF52047">
    <property type="entry name" value="RNI-like"/>
    <property type="match status" value="1"/>
</dbReference>
<keyword evidence="3" id="KW-1185">Reference proteome</keyword>